<dbReference type="EMBL" id="LAZR01052134">
    <property type="protein sequence ID" value="KKK83627.1"/>
    <property type="molecule type" value="Genomic_DNA"/>
</dbReference>
<organism evidence="1">
    <name type="scientific">marine sediment metagenome</name>
    <dbReference type="NCBI Taxonomy" id="412755"/>
    <lineage>
        <taxon>unclassified sequences</taxon>
        <taxon>metagenomes</taxon>
        <taxon>ecological metagenomes</taxon>
    </lineage>
</organism>
<comment type="caution">
    <text evidence="1">The sequence shown here is derived from an EMBL/GenBank/DDBJ whole genome shotgun (WGS) entry which is preliminary data.</text>
</comment>
<gene>
    <name evidence="1" type="ORF">LCGC14_2791470</name>
</gene>
<accession>A0A0F8YQG4</accession>
<reference evidence="1" key="1">
    <citation type="journal article" date="2015" name="Nature">
        <title>Complex archaea that bridge the gap between prokaryotes and eukaryotes.</title>
        <authorList>
            <person name="Spang A."/>
            <person name="Saw J.H."/>
            <person name="Jorgensen S.L."/>
            <person name="Zaremba-Niedzwiedzka K."/>
            <person name="Martijn J."/>
            <person name="Lind A.E."/>
            <person name="van Eijk R."/>
            <person name="Schleper C."/>
            <person name="Guy L."/>
            <person name="Ettema T.J."/>
        </authorList>
    </citation>
    <scope>NUCLEOTIDE SEQUENCE</scope>
</reference>
<feature type="non-terminal residue" evidence="1">
    <location>
        <position position="1"/>
    </location>
</feature>
<dbReference type="AlphaFoldDB" id="A0A0F8YQG4"/>
<name>A0A0F8YQG4_9ZZZZ</name>
<protein>
    <submittedName>
        <fullName evidence="1">Uncharacterized protein</fullName>
    </submittedName>
</protein>
<sequence length="46" mass="5163">LKRGYSITTSKKTGKLITTPDDIKTTDIIITELAEEKLIESEVIKK</sequence>
<evidence type="ECO:0000313" key="1">
    <source>
        <dbReference type="EMBL" id="KKK83627.1"/>
    </source>
</evidence>
<proteinExistence type="predicted"/>